<evidence type="ECO:0000313" key="3">
    <source>
        <dbReference type="EMBL" id="EIM74407.1"/>
    </source>
</evidence>
<dbReference type="Proteomes" id="UP000005551">
    <property type="component" value="Unassembled WGS sequence"/>
</dbReference>
<dbReference type="InterPro" id="IPR044946">
    <property type="entry name" value="Restrct_endonuc_typeI_TRD_sf"/>
</dbReference>
<dbReference type="AlphaFoldDB" id="I5BXV5"/>
<evidence type="ECO:0000256" key="2">
    <source>
        <dbReference type="ARBA" id="ARBA00023125"/>
    </source>
</evidence>
<sequence>MQKTENYKQSEVGLIPEEWEVKFIKQVAPLQRGFDLPTKDIKTGPFPVVYSNGIVNYHNDFKVKNLGWSQEDLVQ</sequence>
<dbReference type="OrthoDB" id="825893at2"/>
<keyword evidence="2" id="KW-0238">DNA-binding</keyword>
<dbReference type="EMBL" id="AJYA01000043">
    <property type="protein sequence ID" value="EIM74407.1"/>
    <property type="molecule type" value="Genomic_DNA"/>
</dbReference>
<dbReference type="SUPFAM" id="SSF116734">
    <property type="entry name" value="DNA methylase specificity domain"/>
    <property type="match status" value="1"/>
</dbReference>
<organism evidence="3 4">
    <name type="scientific">Nitritalea halalkaliphila LW7</name>
    <dbReference type="NCBI Taxonomy" id="1189621"/>
    <lineage>
        <taxon>Bacteria</taxon>
        <taxon>Pseudomonadati</taxon>
        <taxon>Bacteroidota</taxon>
        <taxon>Cytophagia</taxon>
        <taxon>Cytophagales</taxon>
        <taxon>Cyclobacteriaceae</taxon>
        <taxon>Nitritalea</taxon>
    </lineage>
</organism>
<dbReference type="GO" id="GO:0009307">
    <property type="term" value="P:DNA restriction-modification system"/>
    <property type="evidence" value="ECO:0007669"/>
    <property type="project" value="UniProtKB-KW"/>
</dbReference>
<reference evidence="3 4" key="1">
    <citation type="submission" date="2012-05" db="EMBL/GenBank/DDBJ databases">
        <title>Genome sequence of Nitritalea halalkaliphila LW7.</title>
        <authorList>
            <person name="Jangir P.K."/>
            <person name="Singh A."/>
            <person name="Shivaji S."/>
            <person name="Sharma R."/>
        </authorList>
    </citation>
    <scope>NUCLEOTIDE SEQUENCE [LARGE SCALE GENOMIC DNA]</scope>
    <source>
        <strain evidence="3 4">LW7</strain>
    </source>
</reference>
<dbReference type="GO" id="GO:0003677">
    <property type="term" value="F:DNA binding"/>
    <property type="evidence" value="ECO:0007669"/>
    <property type="project" value="UniProtKB-KW"/>
</dbReference>
<gene>
    <name evidence="3" type="ORF">A3SI_16150</name>
</gene>
<evidence type="ECO:0000313" key="4">
    <source>
        <dbReference type="Proteomes" id="UP000005551"/>
    </source>
</evidence>
<protein>
    <submittedName>
        <fullName evidence="3">Restriction modification system DNA specificity subunit</fullName>
    </submittedName>
</protein>
<proteinExistence type="predicted"/>
<dbReference type="RefSeq" id="WP_009056639.1">
    <property type="nucleotide sequence ID" value="NZ_AJYA01000043.1"/>
</dbReference>
<comment type="caution">
    <text evidence="3">The sequence shown here is derived from an EMBL/GenBank/DDBJ whole genome shotgun (WGS) entry which is preliminary data.</text>
</comment>
<name>I5BXV5_9BACT</name>
<dbReference type="Gene3D" id="3.90.220.20">
    <property type="entry name" value="DNA methylase specificity domains"/>
    <property type="match status" value="1"/>
</dbReference>
<evidence type="ECO:0000256" key="1">
    <source>
        <dbReference type="ARBA" id="ARBA00022747"/>
    </source>
</evidence>
<keyword evidence="4" id="KW-1185">Reference proteome</keyword>
<keyword evidence="1" id="KW-0680">Restriction system</keyword>
<dbReference type="STRING" id="1189621.A3SI_16150"/>
<accession>I5BXV5</accession>